<dbReference type="Proteomes" id="UP001144612">
    <property type="component" value="Unassembled WGS sequence"/>
</dbReference>
<dbReference type="EMBL" id="JAPQFJ010000006">
    <property type="protein sequence ID" value="MCY6958484.1"/>
    <property type="molecule type" value="Genomic_DNA"/>
</dbReference>
<gene>
    <name evidence="1" type="ORF">OW729_07700</name>
</gene>
<evidence type="ECO:0000313" key="1">
    <source>
        <dbReference type="EMBL" id="MCY6958484.1"/>
    </source>
</evidence>
<name>A0ABT4D844_9CLOT</name>
<dbReference type="InterPro" id="IPR046097">
    <property type="entry name" value="DUF6033"/>
</dbReference>
<protein>
    <submittedName>
        <fullName evidence="1">DUF6033 family protein</fullName>
    </submittedName>
</protein>
<accession>A0ABT4D844</accession>
<dbReference type="Pfam" id="PF19498">
    <property type="entry name" value="DUF6033"/>
    <property type="match status" value="1"/>
</dbReference>
<proteinExistence type="predicted"/>
<evidence type="ECO:0000313" key="2">
    <source>
        <dbReference type="Proteomes" id="UP001144612"/>
    </source>
</evidence>
<comment type="caution">
    <text evidence="1">The sequence shown here is derived from an EMBL/GenBank/DDBJ whole genome shotgun (WGS) entry which is preliminary data.</text>
</comment>
<organism evidence="1 2">
    <name type="scientific">Clostridium brassicae</name>
    <dbReference type="NCBI Taxonomy" id="2999072"/>
    <lineage>
        <taxon>Bacteria</taxon>
        <taxon>Bacillati</taxon>
        <taxon>Bacillota</taxon>
        <taxon>Clostridia</taxon>
        <taxon>Eubacteriales</taxon>
        <taxon>Clostridiaceae</taxon>
        <taxon>Clostridium</taxon>
    </lineage>
</organism>
<keyword evidence="2" id="KW-1185">Reference proteome</keyword>
<dbReference type="RefSeq" id="WP_268060898.1">
    <property type="nucleotide sequence ID" value="NZ_JAPQFJ010000006.1"/>
</dbReference>
<sequence length="214" mass="24462">MSMFKKDTIGSEDIFMEIMPVYSMDGMRSANSIQKFANHSTQFSNILNKEISEQSTYSIQNELISKYNANLHVCSFDSYNHMMNSIDSNSLNNVIISNETLEKMGKDAKFKDKICKIINDNCSTEAQKELRSLAPPVKSSGVVIYPDGTYICWVESVYSKNDIDKDKVEKETENLLTTSFDRIWKPTNNQYINLPNVINVQAVGHTKRKKNQED</sequence>
<reference evidence="1" key="1">
    <citation type="submission" date="2022-12" db="EMBL/GenBank/DDBJ databases">
        <title>Clostridium sp. nov., isolated from industrial wastewater.</title>
        <authorList>
            <person name="Jiayan W."/>
        </authorList>
    </citation>
    <scope>NUCLEOTIDE SEQUENCE</scope>
    <source>
        <strain evidence="1">ZC22-4</strain>
    </source>
</reference>